<dbReference type="PANTHER" id="PTHR43280">
    <property type="entry name" value="ARAC-FAMILY TRANSCRIPTIONAL REGULATOR"/>
    <property type="match status" value="1"/>
</dbReference>
<evidence type="ECO:0000313" key="5">
    <source>
        <dbReference type="EMBL" id="KOO52363.1"/>
    </source>
</evidence>
<dbReference type="InterPro" id="IPR020449">
    <property type="entry name" value="Tscrpt_reg_AraC-type_HTH"/>
</dbReference>
<dbReference type="SMART" id="SM00342">
    <property type="entry name" value="HTH_ARAC"/>
    <property type="match status" value="1"/>
</dbReference>
<dbReference type="PRINTS" id="PR00032">
    <property type="entry name" value="HTHARAC"/>
</dbReference>
<accession>A0A0M0LNS5</accession>
<dbReference type="InterPro" id="IPR018060">
    <property type="entry name" value="HTH_AraC"/>
</dbReference>
<name>A0A0M0LNS5_9BACL</name>
<dbReference type="Pfam" id="PF02311">
    <property type="entry name" value="AraC_binding"/>
    <property type="match status" value="1"/>
</dbReference>
<comment type="caution">
    <text evidence="5">The sequence shown here is derived from an EMBL/GenBank/DDBJ whole genome shotgun (WGS) entry which is preliminary data.</text>
</comment>
<dbReference type="Gene3D" id="2.60.120.280">
    <property type="entry name" value="Regulatory protein AraC"/>
    <property type="match status" value="1"/>
</dbReference>
<evidence type="ECO:0000313" key="6">
    <source>
        <dbReference type="Proteomes" id="UP000036867"/>
    </source>
</evidence>
<dbReference type="InterPro" id="IPR003313">
    <property type="entry name" value="AraC-bd"/>
</dbReference>
<dbReference type="EMBL" id="LILB01000001">
    <property type="protein sequence ID" value="KOO52363.1"/>
    <property type="molecule type" value="Genomic_DNA"/>
</dbReference>
<keyword evidence="1" id="KW-0805">Transcription regulation</keyword>
<dbReference type="Proteomes" id="UP000036867">
    <property type="component" value="Unassembled WGS sequence"/>
</dbReference>
<dbReference type="InterPro" id="IPR018062">
    <property type="entry name" value="HTH_AraC-typ_CS"/>
</dbReference>
<dbReference type="InterPro" id="IPR009057">
    <property type="entry name" value="Homeodomain-like_sf"/>
</dbReference>
<dbReference type="Pfam" id="PF12833">
    <property type="entry name" value="HTH_18"/>
    <property type="match status" value="1"/>
</dbReference>
<dbReference type="PROSITE" id="PS00041">
    <property type="entry name" value="HTH_ARAC_FAMILY_1"/>
    <property type="match status" value="1"/>
</dbReference>
<sequence>MKLWQQYTDNWSEDSIWITDSPSIKAKEHLNTLHEFGYFKTYAPYFTERSGLDLYLIVLTIEGEGFLQYKDKTYTLHKGSLFIIHCREYQRYWTAAKGTWNFLWMHVNGAAVSSYFNLIKEADGLVVKVKSLDFFEQIMWSIKPLLNQHQFYYEVEISLRIQHILGEQLKLSLHQPDNKEAMPTYVIELQDILTTGFERKWTLDQLARLVAVNKYQMAKQFKKYVGLSPNEFLIVQRMNAAKYKLRIGNDAISQIAREVGIEDVSHFIELFKKREGITPLNYRKIWSFNLFEE</sequence>
<dbReference type="STRING" id="263475.AMD00_08180"/>
<dbReference type="PANTHER" id="PTHR43280:SF28">
    <property type="entry name" value="HTH-TYPE TRANSCRIPTIONAL ACTIVATOR RHAS"/>
    <property type="match status" value="1"/>
</dbReference>
<evidence type="ECO:0000256" key="3">
    <source>
        <dbReference type="ARBA" id="ARBA00023163"/>
    </source>
</evidence>
<dbReference type="PROSITE" id="PS01124">
    <property type="entry name" value="HTH_ARAC_FAMILY_2"/>
    <property type="match status" value="1"/>
</dbReference>
<keyword evidence="2" id="KW-0238">DNA-binding</keyword>
<dbReference type="GO" id="GO:0003700">
    <property type="term" value="F:DNA-binding transcription factor activity"/>
    <property type="evidence" value="ECO:0007669"/>
    <property type="project" value="InterPro"/>
</dbReference>
<evidence type="ECO:0000256" key="2">
    <source>
        <dbReference type="ARBA" id="ARBA00023125"/>
    </source>
</evidence>
<keyword evidence="6" id="KW-1185">Reference proteome</keyword>
<evidence type="ECO:0000259" key="4">
    <source>
        <dbReference type="PROSITE" id="PS01124"/>
    </source>
</evidence>
<gene>
    <name evidence="5" type="ORF">AMD00_08180</name>
</gene>
<dbReference type="OrthoDB" id="9813413at2"/>
<dbReference type="GO" id="GO:0043565">
    <property type="term" value="F:sequence-specific DNA binding"/>
    <property type="evidence" value="ECO:0007669"/>
    <property type="project" value="InterPro"/>
</dbReference>
<dbReference type="AlphaFoldDB" id="A0A0M0LNS5"/>
<reference evidence="6" key="1">
    <citation type="submission" date="2015-08" db="EMBL/GenBank/DDBJ databases">
        <title>Fjat-10028 dsm 16317.</title>
        <authorList>
            <person name="Liu B."/>
            <person name="Wang J."/>
            <person name="Zhu Y."/>
            <person name="Liu G."/>
            <person name="Chen Q."/>
            <person name="Chen Z."/>
            <person name="Lan J."/>
            <person name="Che J."/>
            <person name="Ge C."/>
            <person name="Shi H."/>
            <person name="Pan Z."/>
            <person name="Liu X."/>
        </authorList>
    </citation>
    <scope>NUCLEOTIDE SEQUENCE [LARGE SCALE GENOMIC DNA]</scope>
    <source>
        <strain evidence="6">DSM 16317</strain>
    </source>
</reference>
<dbReference type="SUPFAM" id="SSF46689">
    <property type="entry name" value="Homeodomain-like"/>
    <property type="match status" value="2"/>
</dbReference>
<evidence type="ECO:0000256" key="1">
    <source>
        <dbReference type="ARBA" id="ARBA00023015"/>
    </source>
</evidence>
<protein>
    <recommendedName>
        <fullName evidence="4">HTH araC/xylS-type domain-containing protein</fullName>
    </recommendedName>
</protein>
<dbReference type="InterPro" id="IPR037923">
    <property type="entry name" value="HTH-like"/>
</dbReference>
<keyword evidence="3" id="KW-0804">Transcription</keyword>
<dbReference type="RefSeq" id="WP_053416531.1">
    <property type="nucleotide sequence ID" value="NZ_LILB01000001.1"/>
</dbReference>
<organism evidence="5 6">
    <name type="scientific">Viridibacillus arvi</name>
    <dbReference type="NCBI Taxonomy" id="263475"/>
    <lineage>
        <taxon>Bacteria</taxon>
        <taxon>Bacillati</taxon>
        <taxon>Bacillota</taxon>
        <taxon>Bacilli</taxon>
        <taxon>Bacillales</taxon>
        <taxon>Caryophanaceae</taxon>
        <taxon>Viridibacillus</taxon>
    </lineage>
</organism>
<feature type="domain" description="HTH araC/xylS-type" evidence="4">
    <location>
        <begin position="187"/>
        <end position="285"/>
    </location>
</feature>
<dbReference type="GeneID" id="301136081"/>
<proteinExistence type="predicted"/>
<dbReference type="Gene3D" id="1.10.10.60">
    <property type="entry name" value="Homeodomain-like"/>
    <property type="match status" value="2"/>
</dbReference>
<dbReference type="SUPFAM" id="SSF51215">
    <property type="entry name" value="Regulatory protein AraC"/>
    <property type="match status" value="1"/>
</dbReference>